<organism evidence="3 4">
    <name type="scientific">Flavobacterium jumunjinense</name>
    <dbReference type="NCBI Taxonomy" id="998845"/>
    <lineage>
        <taxon>Bacteria</taxon>
        <taxon>Pseudomonadati</taxon>
        <taxon>Bacteroidota</taxon>
        <taxon>Flavobacteriia</taxon>
        <taxon>Flavobacteriales</taxon>
        <taxon>Flavobacteriaceae</taxon>
        <taxon>Flavobacterium</taxon>
    </lineage>
</organism>
<feature type="transmembrane region" description="Helical" evidence="2">
    <location>
        <begin position="21"/>
        <end position="38"/>
    </location>
</feature>
<evidence type="ECO:0000256" key="1">
    <source>
        <dbReference type="SAM" id="MobiDB-lite"/>
    </source>
</evidence>
<feature type="region of interest" description="Disordered" evidence="1">
    <location>
        <begin position="116"/>
        <end position="136"/>
    </location>
</feature>
<evidence type="ECO:0008006" key="5">
    <source>
        <dbReference type="Google" id="ProtNLM"/>
    </source>
</evidence>
<gene>
    <name evidence="3" type="ORF">ACFFVF_14310</name>
</gene>
<proteinExistence type="predicted"/>
<feature type="transmembrane region" description="Helical" evidence="2">
    <location>
        <begin position="58"/>
        <end position="81"/>
    </location>
</feature>
<evidence type="ECO:0000256" key="2">
    <source>
        <dbReference type="SAM" id="Phobius"/>
    </source>
</evidence>
<dbReference type="RefSeq" id="WP_236455188.1">
    <property type="nucleotide sequence ID" value="NZ_CBCSGE010000004.1"/>
</dbReference>
<accession>A0ABV5GQM9</accession>
<protein>
    <recommendedName>
        <fullName evidence="5">TM2 domain-containing protein</fullName>
    </recommendedName>
</protein>
<reference evidence="3 4" key="1">
    <citation type="submission" date="2024-09" db="EMBL/GenBank/DDBJ databases">
        <authorList>
            <person name="Sun Q."/>
            <person name="Mori K."/>
        </authorList>
    </citation>
    <scope>NUCLEOTIDE SEQUENCE [LARGE SCALE GENOMIC DNA]</scope>
    <source>
        <strain evidence="3 4">CECT 7955</strain>
    </source>
</reference>
<keyword evidence="2" id="KW-1133">Transmembrane helix</keyword>
<sequence>MQIKNIEGLKVSQIKQLVGQGGRFVIFPYTVSILVMTFRRNSSIYFVLPGEKSIKYSYGHVGVNLLFGWWGIPWGPIYTFGALFKHIGGGKDVTQLVLSDLIQNDPEADTSSYGINNMNTQNNQNNSGNQTYNIPR</sequence>
<dbReference type="EMBL" id="JBHMEY010000060">
    <property type="protein sequence ID" value="MFB9097692.1"/>
    <property type="molecule type" value="Genomic_DNA"/>
</dbReference>
<keyword evidence="2" id="KW-0812">Transmembrane</keyword>
<name>A0ABV5GQM9_9FLAO</name>
<evidence type="ECO:0000313" key="3">
    <source>
        <dbReference type="EMBL" id="MFB9097692.1"/>
    </source>
</evidence>
<dbReference type="Proteomes" id="UP001589607">
    <property type="component" value="Unassembled WGS sequence"/>
</dbReference>
<evidence type="ECO:0000313" key="4">
    <source>
        <dbReference type="Proteomes" id="UP001589607"/>
    </source>
</evidence>
<keyword evidence="4" id="KW-1185">Reference proteome</keyword>
<keyword evidence="2" id="KW-0472">Membrane</keyword>
<comment type="caution">
    <text evidence="3">The sequence shown here is derived from an EMBL/GenBank/DDBJ whole genome shotgun (WGS) entry which is preliminary data.</text>
</comment>